<reference evidence="2" key="1">
    <citation type="submission" date="2015-12" db="EMBL/GenBank/DDBJ databases">
        <title>The first report of fully sequenced SIM-encoding plasmid pHN39-SIM.</title>
        <authorList>
            <person name="Sun F."/>
            <person name="Zhou D."/>
            <person name="Wang Q."/>
            <person name="Feng J."/>
            <person name="Feng W."/>
            <person name="Luo W."/>
            <person name="Zhang D."/>
            <person name="Chen Y."/>
            <person name="Qiu X."/>
            <person name="Yin Z."/>
            <person name="Chen W."/>
            <person name="Xia P."/>
        </authorList>
    </citation>
    <scope>NUCLEOTIDE SEQUENCE</scope>
    <source>
        <strain evidence="2">HN39</strain>
        <plasmid evidence="2">pHN39-SIM</plasmid>
    </source>
</reference>
<keyword evidence="1" id="KW-0472">Membrane</keyword>
<evidence type="ECO:0000313" key="2">
    <source>
        <dbReference type="EMBL" id="AMP35764.1"/>
    </source>
</evidence>
<dbReference type="RefSeq" id="WP_023383640.1">
    <property type="nucleotide sequence ID" value="NZ_KU254577.1"/>
</dbReference>
<keyword evidence="2" id="KW-0614">Plasmid</keyword>
<organism evidence="2">
    <name type="scientific">Pseudomonas aeruginosa</name>
    <dbReference type="NCBI Taxonomy" id="287"/>
    <lineage>
        <taxon>Bacteria</taxon>
        <taxon>Pseudomonadati</taxon>
        <taxon>Pseudomonadota</taxon>
        <taxon>Gammaproteobacteria</taxon>
        <taxon>Pseudomonadales</taxon>
        <taxon>Pseudomonadaceae</taxon>
        <taxon>Pseudomonas</taxon>
    </lineage>
</organism>
<feature type="transmembrane region" description="Helical" evidence="1">
    <location>
        <begin position="12"/>
        <end position="31"/>
    </location>
</feature>
<accession>A0A3G1DGJ1</accession>
<name>A0A3G1DGJ1_PSEAI</name>
<sequence>MNVDYFAWVFRRSLVVTLLYVIACLVGWLLFGVGNGWSAIVVSSLTWVMFFWLYAKDPRTERTHYNETRERDE</sequence>
<evidence type="ECO:0000256" key="1">
    <source>
        <dbReference type="SAM" id="Phobius"/>
    </source>
</evidence>
<dbReference type="AlphaFoldDB" id="A0A3G1DGJ1"/>
<keyword evidence="1" id="KW-0812">Transmembrane</keyword>
<dbReference type="EMBL" id="KU254577">
    <property type="protein sequence ID" value="AMP35764.1"/>
    <property type="molecule type" value="Genomic_DNA"/>
</dbReference>
<protein>
    <submittedName>
        <fullName evidence="2">Uncharacterized protein</fullName>
    </submittedName>
</protein>
<proteinExistence type="predicted"/>
<keyword evidence="1" id="KW-1133">Transmembrane helix</keyword>
<geneLocation type="plasmid" evidence="2">
    <name>pHN39-SIM</name>
</geneLocation>
<feature type="transmembrane region" description="Helical" evidence="1">
    <location>
        <begin position="37"/>
        <end position="55"/>
    </location>
</feature>